<dbReference type="Gene3D" id="1.10.3560.10">
    <property type="entry name" value="yst0336 like domain"/>
    <property type="match status" value="1"/>
</dbReference>
<dbReference type="WBParaSite" id="TREG1_86210.3">
    <property type="protein sequence ID" value="TREG1_86210.3"/>
    <property type="gene ID" value="TREG1_86210"/>
</dbReference>
<dbReference type="OrthoDB" id="10248897at2759"/>
<dbReference type="InterPro" id="IPR023139">
    <property type="entry name" value="PBDC1-like_dom_sf"/>
</dbReference>
<proteinExistence type="predicted"/>
<evidence type="ECO:0000259" key="1">
    <source>
        <dbReference type="Pfam" id="PF04669"/>
    </source>
</evidence>
<dbReference type="WBParaSite" id="TREG1_86210.5">
    <property type="protein sequence ID" value="TREG1_86210.5"/>
    <property type="gene ID" value="TREG1_86210"/>
</dbReference>
<evidence type="ECO:0000313" key="5">
    <source>
        <dbReference type="WBParaSite" id="TREG1_86210.3"/>
    </source>
</evidence>
<dbReference type="WBParaSite" id="TREG1_86210.2">
    <property type="protein sequence ID" value="TREG1_86210.2"/>
    <property type="gene ID" value="TREG1_86210"/>
</dbReference>
<dbReference type="GO" id="GO:0005737">
    <property type="term" value="C:cytoplasm"/>
    <property type="evidence" value="ECO:0007669"/>
    <property type="project" value="TreeGrafter"/>
</dbReference>
<dbReference type="WBParaSite" id="TREG1_86210.1">
    <property type="protein sequence ID" value="TREG1_86210.1"/>
    <property type="gene ID" value="TREG1_86210"/>
</dbReference>
<dbReference type="InterPro" id="IPR008476">
    <property type="entry name" value="PBDC1_metazoa/fungi"/>
</dbReference>
<dbReference type="PANTHER" id="PTHR13410">
    <property type="entry name" value="PROTEIN PBDC1"/>
    <property type="match status" value="1"/>
</dbReference>
<evidence type="ECO:0000313" key="3">
    <source>
        <dbReference type="WBParaSite" id="TREG1_86210.1"/>
    </source>
</evidence>
<accession>A0A183W3K1</accession>
<dbReference type="Pfam" id="PF04669">
    <property type="entry name" value="PBDC1"/>
    <property type="match status" value="1"/>
</dbReference>
<dbReference type="PANTHER" id="PTHR13410:SF9">
    <property type="entry name" value="PROTEIN PBDC1"/>
    <property type="match status" value="1"/>
</dbReference>
<dbReference type="Proteomes" id="UP000050795">
    <property type="component" value="Unassembled WGS sequence"/>
</dbReference>
<reference evidence="2" key="1">
    <citation type="submission" date="2022-06" db="EMBL/GenBank/DDBJ databases">
        <authorList>
            <person name="Berger JAMES D."/>
            <person name="Berger JAMES D."/>
        </authorList>
    </citation>
    <scope>NUCLEOTIDE SEQUENCE [LARGE SCALE GENOMIC DNA]</scope>
</reference>
<sequence length="146" mass="17227">MLSYDAEKYVNDPIIEMQWAEKCFRHSEAYFQLLCSAPNLSQLRLTAIDDVIFEEFMKTFSDLNLSTISEDLLKSTESKKKWWIFCNKFENKVEDFNFGTLLRLDAAKGYCPENTCVVPRIQFLAIEISRNRLHINNQEELKQLKE</sequence>
<dbReference type="InterPro" id="IPR021148">
    <property type="entry name" value="Polysacc_synth_dom"/>
</dbReference>
<organism evidence="2 5">
    <name type="scientific">Trichobilharzia regenti</name>
    <name type="common">Nasal bird schistosome</name>
    <dbReference type="NCBI Taxonomy" id="157069"/>
    <lineage>
        <taxon>Eukaryota</taxon>
        <taxon>Metazoa</taxon>
        <taxon>Spiralia</taxon>
        <taxon>Lophotrochozoa</taxon>
        <taxon>Platyhelminthes</taxon>
        <taxon>Trematoda</taxon>
        <taxon>Digenea</taxon>
        <taxon>Strigeidida</taxon>
        <taxon>Schistosomatoidea</taxon>
        <taxon>Schistosomatidae</taxon>
        <taxon>Trichobilharzia</taxon>
    </lineage>
</organism>
<evidence type="ECO:0000313" key="2">
    <source>
        <dbReference type="Proteomes" id="UP000050795"/>
    </source>
</evidence>
<keyword evidence="2" id="KW-1185">Reference proteome</keyword>
<feature type="domain" description="Polysaccharide biosynthesis" evidence="1">
    <location>
        <begin position="15"/>
        <end position="138"/>
    </location>
</feature>
<reference evidence="3 4" key="2">
    <citation type="submission" date="2023-11" db="UniProtKB">
        <authorList>
            <consortium name="WormBaseParasite"/>
        </authorList>
    </citation>
    <scope>IDENTIFICATION</scope>
</reference>
<dbReference type="WBParaSite" id="TREG1_86210.4">
    <property type="protein sequence ID" value="TREG1_86210.4"/>
    <property type="gene ID" value="TREG1_86210"/>
</dbReference>
<name>A0A183W3K1_TRIRE</name>
<dbReference type="AlphaFoldDB" id="A0A183W3K1"/>
<protein>
    <submittedName>
        <fullName evidence="3 4">Polysacc_synt_4 domain-containing protein</fullName>
    </submittedName>
</protein>
<evidence type="ECO:0000313" key="4">
    <source>
        <dbReference type="WBParaSite" id="TREG1_86210.2"/>
    </source>
</evidence>